<dbReference type="Pfam" id="PF08541">
    <property type="entry name" value="ACP_syn_III_C"/>
    <property type="match status" value="1"/>
</dbReference>
<dbReference type="Gene3D" id="3.40.47.10">
    <property type="match status" value="2"/>
</dbReference>
<evidence type="ECO:0000313" key="4">
    <source>
        <dbReference type="EMBL" id="GAA4094624.1"/>
    </source>
</evidence>
<comment type="caution">
    <text evidence="4">The sequence shown here is derived from an EMBL/GenBank/DDBJ whole genome shotgun (WGS) entry which is preliminary data.</text>
</comment>
<keyword evidence="1" id="KW-0808">Transferase</keyword>
<dbReference type="SUPFAM" id="SSF53901">
    <property type="entry name" value="Thiolase-like"/>
    <property type="match status" value="1"/>
</dbReference>
<dbReference type="PANTHER" id="PTHR34069">
    <property type="entry name" value="3-OXOACYL-[ACYL-CARRIER-PROTEIN] SYNTHASE 3"/>
    <property type="match status" value="1"/>
</dbReference>
<evidence type="ECO:0000259" key="3">
    <source>
        <dbReference type="Pfam" id="PF08541"/>
    </source>
</evidence>
<dbReference type="PANTHER" id="PTHR34069:SF2">
    <property type="entry name" value="BETA-KETOACYL-[ACYL-CARRIER-PROTEIN] SYNTHASE III"/>
    <property type="match status" value="1"/>
</dbReference>
<organism evidence="4 5">
    <name type="scientific">Zhongshania borealis</name>
    <dbReference type="NCBI Taxonomy" id="889488"/>
    <lineage>
        <taxon>Bacteria</taxon>
        <taxon>Pseudomonadati</taxon>
        <taxon>Pseudomonadota</taxon>
        <taxon>Gammaproteobacteria</taxon>
        <taxon>Cellvibrionales</taxon>
        <taxon>Spongiibacteraceae</taxon>
        <taxon>Zhongshania</taxon>
    </lineage>
</organism>
<gene>
    <name evidence="4" type="ORF">GCM10022414_18390</name>
</gene>
<evidence type="ECO:0000256" key="1">
    <source>
        <dbReference type="ARBA" id="ARBA00022679"/>
    </source>
</evidence>
<keyword evidence="2" id="KW-0012">Acyltransferase</keyword>
<dbReference type="InterPro" id="IPR013747">
    <property type="entry name" value="ACP_syn_III_C"/>
</dbReference>
<keyword evidence="5" id="KW-1185">Reference proteome</keyword>
<accession>A0ABP7WQV4</accession>
<reference evidence="5" key="1">
    <citation type="journal article" date="2019" name="Int. J. Syst. Evol. Microbiol.">
        <title>The Global Catalogue of Microorganisms (GCM) 10K type strain sequencing project: providing services to taxonomists for standard genome sequencing and annotation.</title>
        <authorList>
            <consortium name="The Broad Institute Genomics Platform"/>
            <consortium name="The Broad Institute Genome Sequencing Center for Infectious Disease"/>
            <person name="Wu L."/>
            <person name="Ma J."/>
        </authorList>
    </citation>
    <scope>NUCLEOTIDE SEQUENCE [LARGE SCALE GENOMIC DNA]</scope>
    <source>
        <strain evidence="5">JCM 17304</strain>
    </source>
</reference>
<name>A0ABP7WQV4_9GAMM</name>
<evidence type="ECO:0000313" key="5">
    <source>
        <dbReference type="Proteomes" id="UP001500392"/>
    </source>
</evidence>
<protein>
    <submittedName>
        <fullName evidence="4">Beta-ketoacyl-ACP synthase III</fullName>
    </submittedName>
</protein>
<dbReference type="EMBL" id="BAABDM010000002">
    <property type="protein sequence ID" value="GAA4094624.1"/>
    <property type="molecule type" value="Genomic_DNA"/>
</dbReference>
<dbReference type="Proteomes" id="UP001500392">
    <property type="component" value="Unassembled WGS sequence"/>
</dbReference>
<dbReference type="CDD" id="cd00827">
    <property type="entry name" value="init_cond_enzymes"/>
    <property type="match status" value="1"/>
</dbReference>
<feature type="domain" description="Beta-ketoacyl-[acyl-carrier-protein] synthase III C-terminal" evidence="3">
    <location>
        <begin position="288"/>
        <end position="365"/>
    </location>
</feature>
<dbReference type="InterPro" id="IPR016039">
    <property type="entry name" value="Thiolase-like"/>
</dbReference>
<dbReference type="RefSeq" id="WP_344934958.1">
    <property type="nucleotide sequence ID" value="NZ_BAABDM010000002.1"/>
</dbReference>
<proteinExistence type="predicted"/>
<dbReference type="NCBIfam" id="NF005293">
    <property type="entry name" value="PRK06816.1"/>
    <property type="match status" value="1"/>
</dbReference>
<evidence type="ECO:0000256" key="2">
    <source>
        <dbReference type="ARBA" id="ARBA00023315"/>
    </source>
</evidence>
<sequence>MSDNAVYITDISAFLPNPPVTNDGMERILGQVGERTSRARRLVLRANGITSRHYAIDPDTLRPNFSNAEMTAEAIRGLNTSQWSLTDLDCLSCGTSIPDQIMPNHAVMVQGQLELHHCEAVATSGVCISGVTALKYAYMGVLSGVHQNAIATGSDLASGSMKADNFSHEIEAKVNNLGKQPELAFEKDFLRWMLSDGAGAMLLRNTPAKDGLSLRIDWLDIISYAGEIAPCMYAGAVKNDDNTLTGWQSFSQRDCAENSVMAIKQDVKLLNDNIIHYTVEKPLAELQEKHSLHADEIDWFIPHYSSAFFREKLLDGLKAVNFEIPMARWFTNLATKGNTGAASIYIMLEALFRSGELKPGQKLLCYIPESGRFSTAFLHLTVV</sequence>